<evidence type="ECO:0000313" key="2">
    <source>
        <dbReference type="EMBL" id="SFE79438.1"/>
    </source>
</evidence>
<dbReference type="Pfam" id="PF12146">
    <property type="entry name" value="Hydrolase_4"/>
    <property type="match status" value="1"/>
</dbReference>
<protein>
    <recommendedName>
        <fullName evidence="1">Serine aminopeptidase S33 domain-containing protein</fullName>
    </recommendedName>
</protein>
<dbReference type="InterPro" id="IPR053145">
    <property type="entry name" value="AB_hydrolase_Est10"/>
</dbReference>
<organism evidence="2 3">
    <name type="scientific">Spirosoma endophyticum</name>
    <dbReference type="NCBI Taxonomy" id="662367"/>
    <lineage>
        <taxon>Bacteria</taxon>
        <taxon>Pseudomonadati</taxon>
        <taxon>Bacteroidota</taxon>
        <taxon>Cytophagia</taxon>
        <taxon>Cytophagales</taxon>
        <taxon>Cytophagaceae</taxon>
        <taxon>Spirosoma</taxon>
    </lineage>
</organism>
<dbReference type="PANTHER" id="PTHR43265:SF1">
    <property type="entry name" value="ESTERASE ESTD"/>
    <property type="match status" value="1"/>
</dbReference>
<keyword evidence="3" id="KW-1185">Reference proteome</keyword>
<name>A0A1I2DG67_9BACT</name>
<dbReference type="RefSeq" id="WP_093832811.1">
    <property type="nucleotide sequence ID" value="NZ_FOLQ01000019.1"/>
</dbReference>
<accession>A0A1I2DG67</accession>
<feature type="domain" description="Serine aminopeptidase S33" evidence="1">
    <location>
        <begin position="83"/>
        <end position="183"/>
    </location>
</feature>
<dbReference type="Gene3D" id="3.40.50.1820">
    <property type="entry name" value="alpha/beta hydrolase"/>
    <property type="match status" value="1"/>
</dbReference>
<reference evidence="2 3" key="1">
    <citation type="submission" date="2016-10" db="EMBL/GenBank/DDBJ databases">
        <authorList>
            <person name="de Groot N.N."/>
        </authorList>
    </citation>
    <scope>NUCLEOTIDE SEQUENCE [LARGE SCALE GENOMIC DNA]</scope>
    <source>
        <strain evidence="2 3">DSM 26130</strain>
    </source>
</reference>
<proteinExistence type="predicted"/>
<dbReference type="STRING" id="662367.SAMN05216167_119117"/>
<dbReference type="InterPro" id="IPR029058">
    <property type="entry name" value="AB_hydrolase_fold"/>
</dbReference>
<dbReference type="AlphaFoldDB" id="A0A1I2DG67"/>
<dbReference type="PANTHER" id="PTHR43265">
    <property type="entry name" value="ESTERASE ESTD"/>
    <property type="match status" value="1"/>
</dbReference>
<sequence length="325" mass="35130">MIRSILFSVLLLTSIPLVSLAQTEESMLLVSDALTLDGTLTMPANTTGPVPVVLLIAGSGPTDRDGNSPVPVGTLGPIKAASFRMLSDSLVKQGIAVLRYDKRFSGKSVDATAKEIDLRFETYIADAAGYIKELKADPRFSRVVVVGHSEGSLIGMIAARQAEADTFVSLAGPGEDIANTLRAQLGPQLAETDRQAVFASLDTLRSGNTLGTLPTKIPSVQQLFRPSVQPYMISWMRYDPTDQIELLNVPVLIIQGKRDLQVTVTDAEKLKAERPKDKMLLFENMTHVLKDVASDDQLANLQTYVNPDLPLTPGLATAIAQFVKQ</sequence>
<dbReference type="InterPro" id="IPR022742">
    <property type="entry name" value="Hydrolase_4"/>
</dbReference>
<gene>
    <name evidence="2" type="ORF">SAMN05216167_119117</name>
</gene>
<dbReference type="SUPFAM" id="SSF53474">
    <property type="entry name" value="alpha/beta-Hydrolases"/>
    <property type="match status" value="1"/>
</dbReference>
<dbReference type="GO" id="GO:0052689">
    <property type="term" value="F:carboxylic ester hydrolase activity"/>
    <property type="evidence" value="ECO:0007669"/>
    <property type="project" value="TreeGrafter"/>
</dbReference>
<dbReference type="EMBL" id="FOLQ01000019">
    <property type="protein sequence ID" value="SFE79438.1"/>
    <property type="molecule type" value="Genomic_DNA"/>
</dbReference>
<evidence type="ECO:0000259" key="1">
    <source>
        <dbReference type="Pfam" id="PF12146"/>
    </source>
</evidence>
<evidence type="ECO:0000313" key="3">
    <source>
        <dbReference type="Proteomes" id="UP000198598"/>
    </source>
</evidence>
<dbReference type="Proteomes" id="UP000198598">
    <property type="component" value="Unassembled WGS sequence"/>
</dbReference>
<dbReference type="OrthoDB" id="9809549at2"/>